<sequence>MLRFLEGMTQEHTYPRAARKHLSSLCGAILLVVASSSAVWADDLTISVEGFSDDLGQAVVEVFGSAETFRDGKPDAVLTARIVAREATVTLDGFEGTYALRAYHDRNLSGSLETLLPGIALEPSGYSQGVWSEVVRPDWVLVSSTSDIEPQEQLIRLRTNAFVAFAQMLTVGLPGLLAVFVGLALVRWLRGTPRPSRRTGDASHE</sequence>
<organism evidence="2 3">
    <name type="scientific">Aliiruegeria haliotis</name>
    <dbReference type="NCBI Taxonomy" id="1280846"/>
    <lineage>
        <taxon>Bacteria</taxon>
        <taxon>Pseudomonadati</taxon>
        <taxon>Pseudomonadota</taxon>
        <taxon>Alphaproteobacteria</taxon>
        <taxon>Rhodobacterales</taxon>
        <taxon>Roseobacteraceae</taxon>
        <taxon>Aliiruegeria</taxon>
    </lineage>
</organism>
<dbReference type="Pfam" id="PF09912">
    <property type="entry name" value="DUF2141"/>
    <property type="match status" value="1"/>
</dbReference>
<accession>A0A2T0REN9</accession>
<dbReference type="Proteomes" id="UP000239480">
    <property type="component" value="Unassembled WGS sequence"/>
</dbReference>
<comment type="caution">
    <text evidence="2">The sequence shown here is derived from an EMBL/GenBank/DDBJ whole genome shotgun (WGS) entry which is preliminary data.</text>
</comment>
<dbReference type="EMBL" id="PVTD01000020">
    <property type="protein sequence ID" value="PRY19609.1"/>
    <property type="molecule type" value="Genomic_DNA"/>
</dbReference>
<evidence type="ECO:0000313" key="2">
    <source>
        <dbReference type="EMBL" id="PRY19609.1"/>
    </source>
</evidence>
<evidence type="ECO:0000256" key="1">
    <source>
        <dbReference type="SAM" id="Phobius"/>
    </source>
</evidence>
<keyword evidence="3" id="KW-1185">Reference proteome</keyword>
<name>A0A2T0REN9_9RHOB</name>
<keyword evidence="1" id="KW-1133">Transmembrane helix</keyword>
<reference evidence="2 3" key="1">
    <citation type="submission" date="2018-03" db="EMBL/GenBank/DDBJ databases">
        <title>Genomic Encyclopedia of Archaeal and Bacterial Type Strains, Phase II (KMG-II): from individual species to whole genera.</title>
        <authorList>
            <person name="Goeker M."/>
        </authorList>
    </citation>
    <scope>NUCLEOTIDE SEQUENCE [LARGE SCALE GENOMIC DNA]</scope>
    <source>
        <strain evidence="2 3">DSM 29328</strain>
    </source>
</reference>
<evidence type="ECO:0000313" key="3">
    <source>
        <dbReference type="Proteomes" id="UP000239480"/>
    </source>
</evidence>
<keyword evidence="1" id="KW-0812">Transmembrane</keyword>
<feature type="transmembrane region" description="Helical" evidence="1">
    <location>
        <begin position="161"/>
        <end position="189"/>
    </location>
</feature>
<keyword evidence="1" id="KW-0472">Membrane</keyword>
<dbReference type="InterPro" id="IPR018673">
    <property type="entry name" value="DUF2141"/>
</dbReference>
<protein>
    <submittedName>
        <fullName evidence="2">Uncharacterized protein (DUF2141 family)</fullName>
    </submittedName>
</protein>
<proteinExistence type="predicted"/>
<gene>
    <name evidence="2" type="ORF">CLV78_12025</name>
</gene>
<dbReference type="AlphaFoldDB" id="A0A2T0REN9"/>